<protein>
    <recommendedName>
        <fullName evidence="3">Calcium-dependent phosphotriesterase</fullName>
    </recommendedName>
</protein>
<evidence type="ECO:0008006" key="3">
    <source>
        <dbReference type="Google" id="ProtNLM"/>
    </source>
</evidence>
<sequence>MTPPWLFFTAITALLCAGFAQLFIMPILTAAGTFRVIAPLSKEFKSKCTQFPEIRAQGCEKLSLHAETGLLYMACGNVEGRMRWMQGSAERLTGVDDISYLVMYDPSKPRSHAFQRVRLDGFDDPRTVAFHGMDVVPSSENSNEVFIYLVNHRMPIEGTPKELGTYDSAIEVFKSTVGSNTAKHIHTFLRNDVLRLPNDVSGSPDGTSVYFTTNFDASVRDPNLVFLHQIVSPSMTVGFCHVDSGCKNALTGLSLPNGIVTNGNGTYYVASVLKQGYIVAERQEDDTLVYTETIPTEHLGDDNLTLDENGALWSAALLRLADIGKGMKNATFPSPSGAVRISINTGLDSFYGAKYNVENVVEDDGSFLSYITTIAHDSRRGKLYFHGLMTPFLTECTYP</sequence>
<dbReference type="InterPro" id="IPR011042">
    <property type="entry name" value="6-blade_b-propeller_TolB-like"/>
</dbReference>
<dbReference type="EMBL" id="KN880570">
    <property type="protein sequence ID" value="KIY65971.1"/>
    <property type="molecule type" value="Genomic_DNA"/>
</dbReference>
<dbReference type="Proteomes" id="UP000054007">
    <property type="component" value="Unassembled WGS sequence"/>
</dbReference>
<dbReference type="InterPro" id="IPR051288">
    <property type="entry name" value="Serum_paraoxonase/arylesterase"/>
</dbReference>
<proteinExistence type="predicted"/>
<keyword evidence="2" id="KW-1185">Reference proteome</keyword>
<dbReference type="PANTHER" id="PTHR11799:SF12">
    <property type="entry name" value="PARAOXONASE-RELATED"/>
    <property type="match status" value="1"/>
</dbReference>
<reference evidence="1 2" key="1">
    <citation type="journal article" date="2015" name="Fungal Genet. Biol.">
        <title>Evolution of novel wood decay mechanisms in Agaricales revealed by the genome sequences of Fistulina hepatica and Cylindrobasidium torrendii.</title>
        <authorList>
            <person name="Floudas D."/>
            <person name="Held B.W."/>
            <person name="Riley R."/>
            <person name="Nagy L.G."/>
            <person name="Koehler G."/>
            <person name="Ransdell A.S."/>
            <person name="Younus H."/>
            <person name="Chow J."/>
            <person name="Chiniquy J."/>
            <person name="Lipzen A."/>
            <person name="Tritt A."/>
            <person name="Sun H."/>
            <person name="Haridas S."/>
            <person name="LaButti K."/>
            <person name="Ohm R.A."/>
            <person name="Kues U."/>
            <person name="Blanchette R.A."/>
            <person name="Grigoriev I.V."/>
            <person name="Minto R.E."/>
            <person name="Hibbett D.S."/>
        </authorList>
    </citation>
    <scope>NUCLEOTIDE SEQUENCE [LARGE SCALE GENOMIC DNA]</scope>
    <source>
        <strain evidence="1 2">FP15055 ss-10</strain>
    </source>
</reference>
<dbReference type="SUPFAM" id="SSF63829">
    <property type="entry name" value="Calcium-dependent phosphotriesterase"/>
    <property type="match status" value="1"/>
</dbReference>
<dbReference type="PANTHER" id="PTHR11799">
    <property type="entry name" value="PARAOXONASE"/>
    <property type="match status" value="1"/>
</dbReference>
<evidence type="ECO:0000313" key="2">
    <source>
        <dbReference type="Proteomes" id="UP000054007"/>
    </source>
</evidence>
<dbReference type="Gene3D" id="2.120.10.30">
    <property type="entry name" value="TolB, C-terminal domain"/>
    <property type="match status" value="1"/>
</dbReference>
<dbReference type="OrthoDB" id="5307922at2759"/>
<evidence type="ECO:0000313" key="1">
    <source>
        <dbReference type="EMBL" id="KIY65971.1"/>
    </source>
</evidence>
<accession>A0A0D7B8X5</accession>
<gene>
    <name evidence="1" type="ORF">CYLTODRAFT_399526</name>
</gene>
<organism evidence="1 2">
    <name type="scientific">Cylindrobasidium torrendii FP15055 ss-10</name>
    <dbReference type="NCBI Taxonomy" id="1314674"/>
    <lineage>
        <taxon>Eukaryota</taxon>
        <taxon>Fungi</taxon>
        <taxon>Dikarya</taxon>
        <taxon>Basidiomycota</taxon>
        <taxon>Agaricomycotina</taxon>
        <taxon>Agaricomycetes</taxon>
        <taxon>Agaricomycetidae</taxon>
        <taxon>Agaricales</taxon>
        <taxon>Marasmiineae</taxon>
        <taxon>Physalacriaceae</taxon>
        <taxon>Cylindrobasidium</taxon>
    </lineage>
</organism>
<dbReference type="AlphaFoldDB" id="A0A0D7B8X5"/>
<name>A0A0D7B8X5_9AGAR</name>